<dbReference type="CDD" id="cd17393">
    <property type="entry name" value="MFS_MosC_like"/>
    <property type="match status" value="1"/>
</dbReference>
<feature type="transmembrane region" description="Helical" evidence="5">
    <location>
        <begin position="26"/>
        <end position="44"/>
    </location>
</feature>
<evidence type="ECO:0000256" key="3">
    <source>
        <dbReference type="ARBA" id="ARBA00022989"/>
    </source>
</evidence>
<name>A0A060QI98_9PROT</name>
<feature type="transmembrane region" description="Helical" evidence="5">
    <location>
        <begin position="109"/>
        <end position="129"/>
    </location>
</feature>
<evidence type="ECO:0000313" key="6">
    <source>
        <dbReference type="EMBL" id="CDG40645.1"/>
    </source>
</evidence>
<comment type="caution">
    <text evidence="6">The sequence shown here is derived from an EMBL/GenBank/DDBJ whole genome shotgun (WGS) entry which is preliminary data.</text>
</comment>
<accession>A0A060QI98</accession>
<sequence length="386" mass="39625">MHATEGRVLMMNRPELKRLQNSTRTVFFLTGAIFALWSCLVPVVKHHAGLNDGSLGLLLLCLGCGSVLGMPLAGLWVGRWGCRPVALGGLGLAGAVLLPLSWLSFLPGLALGIFLLGVGLGAVETAINIQAVEVEQRSDTPLLSGFHAWFSIGGAAGAAASPVLTLTGMPLWSIILSGQILVFVLALRVWPGLLHQPEPGGGEGFALPRGLVWVLGLLTGIAFLAEGAVLDWGAVFLQGRSSFGIQPGWGYAVFAAAMTLGRLSGDRVIALCGRPLIMGLGGLCAGSGFALVVMAPNAPLALAGFFLIGLGCANIVPVLYNCAGRQRVMKASTAVAAITTLGYAGILAGPALVGAVAHATSLSSAFLMLAALMIVVAGFCRLARQS</sequence>
<dbReference type="Gene3D" id="1.20.1250.20">
    <property type="entry name" value="MFS general substrate transporter like domains"/>
    <property type="match status" value="2"/>
</dbReference>
<reference evidence="6 7" key="1">
    <citation type="journal article" date="2014" name="Genome Biol. Evol.">
        <title>Acetic acid bacteria genomes reveal functional traits for adaptation to life in insect guts.</title>
        <authorList>
            <person name="Chouaia B."/>
            <person name="Gaiarsa S."/>
            <person name="Crotti E."/>
            <person name="Comandatore F."/>
            <person name="Degli Esposti M."/>
            <person name="Ricci I."/>
            <person name="Alma A."/>
            <person name="Favia G."/>
            <person name="Bandi C."/>
            <person name="Daffonchio D."/>
        </authorList>
    </citation>
    <scope>NUCLEOTIDE SEQUENCE [LARGE SCALE GENOMIC DNA]</scope>
    <source>
        <strain evidence="6 7">SF2.1</strain>
    </source>
</reference>
<dbReference type="GO" id="GO:0016020">
    <property type="term" value="C:membrane"/>
    <property type="evidence" value="ECO:0007669"/>
    <property type="project" value="UniProtKB-SubCell"/>
</dbReference>
<feature type="transmembrane region" description="Helical" evidence="5">
    <location>
        <begin position="170"/>
        <end position="190"/>
    </location>
</feature>
<feature type="transmembrane region" description="Helical" evidence="5">
    <location>
        <begin position="365"/>
        <end position="383"/>
    </location>
</feature>
<dbReference type="SUPFAM" id="SSF103473">
    <property type="entry name" value="MFS general substrate transporter"/>
    <property type="match status" value="1"/>
</dbReference>
<organism evidence="6 7">
    <name type="scientific">Asaia bogorensis</name>
    <dbReference type="NCBI Taxonomy" id="91915"/>
    <lineage>
        <taxon>Bacteria</taxon>
        <taxon>Pseudomonadati</taxon>
        <taxon>Pseudomonadota</taxon>
        <taxon>Alphaproteobacteria</taxon>
        <taxon>Acetobacterales</taxon>
        <taxon>Acetobacteraceae</taxon>
        <taxon>Asaia</taxon>
    </lineage>
</organism>
<feature type="transmembrane region" description="Helical" evidence="5">
    <location>
        <begin position="85"/>
        <end position="103"/>
    </location>
</feature>
<proteinExistence type="predicted"/>
<feature type="transmembrane region" description="Helical" evidence="5">
    <location>
        <begin position="276"/>
        <end position="295"/>
    </location>
</feature>
<feature type="transmembrane region" description="Helical" evidence="5">
    <location>
        <begin position="334"/>
        <end position="359"/>
    </location>
</feature>
<evidence type="ECO:0000256" key="4">
    <source>
        <dbReference type="ARBA" id="ARBA00023136"/>
    </source>
</evidence>
<feature type="transmembrane region" description="Helical" evidence="5">
    <location>
        <begin position="211"/>
        <end position="236"/>
    </location>
</feature>
<keyword evidence="2 5" id="KW-0812">Transmembrane</keyword>
<dbReference type="EMBL" id="CBLX010000023">
    <property type="protein sequence ID" value="CDG40645.1"/>
    <property type="molecule type" value="Genomic_DNA"/>
</dbReference>
<feature type="transmembrane region" description="Helical" evidence="5">
    <location>
        <begin position="141"/>
        <end position="164"/>
    </location>
</feature>
<feature type="transmembrane region" description="Helical" evidence="5">
    <location>
        <begin position="248"/>
        <end position="264"/>
    </location>
</feature>
<dbReference type="PANTHER" id="PTHR23514">
    <property type="entry name" value="BYPASS OF STOP CODON PROTEIN 6"/>
    <property type="match status" value="1"/>
</dbReference>
<evidence type="ECO:0000256" key="2">
    <source>
        <dbReference type="ARBA" id="ARBA00022692"/>
    </source>
</evidence>
<evidence type="ECO:0000313" key="7">
    <source>
        <dbReference type="Proteomes" id="UP000027583"/>
    </source>
</evidence>
<dbReference type="PANTHER" id="PTHR23514:SF13">
    <property type="entry name" value="INNER MEMBRANE PROTEIN YBJJ"/>
    <property type="match status" value="1"/>
</dbReference>
<comment type="subcellular location">
    <subcellularLocation>
        <location evidence="1">Membrane</location>
        <topology evidence="1">Multi-pass membrane protein</topology>
    </subcellularLocation>
</comment>
<dbReference type="InterPro" id="IPR011701">
    <property type="entry name" value="MFS"/>
</dbReference>
<evidence type="ECO:0000256" key="1">
    <source>
        <dbReference type="ARBA" id="ARBA00004141"/>
    </source>
</evidence>
<dbReference type="eggNOG" id="COG2814">
    <property type="taxonomic scope" value="Bacteria"/>
</dbReference>
<feature type="transmembrane region" description="Helical" evidence="5">
    <location>
        <begin position="301"/>
        <end position="322"/>
    </location>
</feature>
<dbReference type="AlphaFoldDB" id="A0A060QI98"/>
<dbReference type="GO" id="GO:0022857">
    <property type="term" value="F:transmembrane transporter activity"/>
    <property type="evidence" value="ECO:0007669"/>
    <property type="project" value="InterPro"/>
</dbReference>
<protein>
    <submittedName>
        <fullName evidence="6">Membrane protein mosC</fullName>
    </submittedName>
</protein>
<reference evidence="6 7" key="2">
    <citation type="journal article" date="2014" name="PLoS ONE">
        <title>Evolution of mitochondria reconstructed from the energy metabolism of living bacteria.</title>
        <authorList>
            <person name="Degli Esposti M."/>
            <person name="Chouaia B."/>
            <person name="Comandatore F."/>
            <person name="Crotti E."/>
            <person name="Sassera D."/>
            <person name="Lievens P.M."/>
            <person name="Daffonchio D."/>
            <person name="Bandi C."/>
        </authorList>
    </citation>
    <scope>NUCLEOTIDE SEQUENCE [LARGE SCALE GENOMIC DNA]</scope>
    <source>
        <strain evidence="6 7">SF2.1</strain>
    </source>
</reference>
<dbReference type="InterPro" id="IPR036259">
    <property type="entry name" value="MFS_trans_sf"/>
</dbReference>
<dbReference type="Proteomes" id="UP000027583">
    <property type="component" value="Unassembled WGS sequence"/>
</dbReference>
<dbReference type="Pfam" id="PF07690">
    <property type="entry name" value="MFS_1"/>
    <property type="match status" value="1"/>
</dbReference>
<keyword evidence="4 5" id="KW-0472">Membrane</keyword>
<dbReference type="InterPro" id="IPR051788">
    <property type="entry name" value="MFS_Transporter"/>
</dbReference>
<evidence type="ECO:0000256" key="5">
    <source>
        <dbReference type="SAM" id="Phobius"/>
    </source>
</evidence>
<gene>
    <name evidence="6" type="ORF">ASAP_2600</name>
</gene>
<feature type="transmembrane region" description="Helical" evidence="5">
    <location>
        <begin position="56"/>
        <end position="78"/>
    </location>
</feature>
<keyword evidence="3 5" id="KW-1133">Transmembrane helix</keyword>